<accession>E6VU87</accession>
<evidence type="ECO:0000313" key="4">
    <source>
        <dbReference type="Proteomes" id="UP000002191"/>
    </source>
</evidence>
<dbReference type="OrthoDB" id="9802994at2"/>
<dbReference type="RefSeq" id="WP_013515306.1">
    <property type="nucleotide sequence ID" value="NC_014844.1"/>
</dbReference>
<sequence length="183" mass="19690">MRALSKLLAPIRRRLSMVVTRAVITLTDDGALMQAMQARLLAGEVMDGLERFQEYGFTSVPHPGAEGIALSVGGQRSNTVLIAVDDRRYRLKGLKNGEVALYTDEGDRIHFGRGGIVTLKAATRLILDTPEVITTGGIRAAGDILDQTTTGNTRTVRGMREVYNGHTHPGDSGGVTGGPYQEQ</sequence>
<dbReference type="HOGENOM" id="CLU_108409_3_0_7"/>
<protein>
    <submittedName>
        <fullName evidence="3">Phage baseplate assembly protein V</fullName>
    </submittedName>
</protein>
<dbReference type="InterPro" id="IPR013046">
    <property type="entry name" value="GpV/Gp45"/>
</dbReference>
<dbReference type="Proteomes" id="UP000002191">
    <property type="component" value="Chromosome"/>
</dbReference>
<dbReference type="PIRSF" id="PIRSF012337">
    <property type="entry name" value="gp45"/>
    <property type="match status" value="1"/>
</dbReference>
<dbReference type="Pfam" id="PF06890">
    <property type="entry name" value="Phage_Mu_Gp45"/>
    <property type="match status" value="1"/>
</dbReference>
<dbReference type="eggNOG" id="COG4384">
    <property type="taxonomic scope" value="Bacteria"/>
</dbReference>
<keyword evidence="4" id="KW-1185">Reference proteome</keyword>
<name>E6VU87_PSEA9</name>
<proteinExistence type="predicted"/>
<dbReference type="NCBIfam" id="TIGR01644">
    <property type="entry name" value="phage_P2_V"/>
    <property type="match status" value="1"/>
</dbReference>
<feature type="region of interest" description="Disordered" evidence="1">
    <location>
        <begin position="163"/>
        <end position="183"/>
    </location>
</feature>
<dbReference type="EMBL" id="CP002431">
    <property type="protein sequence ID" value="ADU63394.1"/>
    <property type="molecule type" value="Genomic_DNA"/>
</dbReference>
<dbReference type="InterPro" id="IPR053861">
    <property type="entry name" value="Phage_Mu_Gp45_N"/>
</dbReference>
<evidence type="ECO:0000256" key="1">
    <source>
        <dbReference type="SAM" id="MobiDB-lite"/>
    </source>
</evidence>
<dbReference type="KEGG" id="das:Daes_2389"/>
<feature type="domain" description="Bacteriophage Mu Gp45 N-terminal" evidence="2">
    <location>
        <begin position="21"/>
        <end position="88"/>
    </location>
</feature>
<organism evidence="3 4">
    <name type="scientific">Pseudodesulfovibrio aespoeensis (strain ATCC 700646 / DSM 10631 / Aspo-2)</name>
    <name type="common">Desulfovibrio aespoeensis</name>
    <dbReference type="NCBI Taxonomy" id="643562"/>
    <lineage>
        <taxon>Bacteria</taxon>
        <taxon>Pseudomonadati</taxon>
        <taxon>Thermodesulfobacteriota</taxon>
        <taxon>Desulfovibrionia</taxon>
        <taxon>Desulfovibrionales</taxon>
        <taxon>Desulfovibrionaceae</taxon>
    </lineage>
</organism>
<reference evidence="3 4" key="2">
    <citation type="journal article" date="2014" name="Genome Announc.">
        <title>Complete Genome Sequence of the Subsurface, Mesophilic Sulfate-Reducing Bacterium Desulfovibrio aespoeensis Aspo-2.</title>
        <authorList>
            <person name="Pedersen K."/>
            <person name="Bengtsson A."/>
            <person name="Edlund J."/>
            <person name="Rabe L."/>
            <person name="Hazen T."/>
            <person name="Chakraborty R."/>
            <person name="Goodwin L."/>
            <person name="Shapiro N."/>
        </authorList>
    </citation>
    <scope>NUCLEOTIDE SEQUENCE [LARGE SCALE GENOMIC DNA]</scope>
    <source>
        <strain evidence="4">ATCC 700646 / DSM 10631 / Aspo-2</strain>
    </source>
</reference>
<dbReference type="InterPro" id="IPR014462">
    <property type="entry name" value="Phage_Mu_Gp45"/>
</dbReference>
<evidence type="ECO:0000313" key="3">
    <source>
        <dbReference type="EMBL" id="ADU63394.1"/>
    </source>
</evidence>
<dbReference type="AlphaFoldDB" id="E6VU87"/>
<gene>
    <name evidence="3" type="ordered locus">Daes_2389</name>
</gene>
<dbReference type="STRING" id="643562.Daes_2389"/>
<reference evidence="4" key="1">
    <citation type="submission" date="2010-12" db="EMBL/GenBank/DDBJ databases">
        <title>Complete sequence of Desulfovibrio aespoeensis Aspo-2.</title>
        <authorList>
            <consortium name="US DOE Joint Genome Institute"/>
            <person name="Lucas S."/>
            <person name="Copeland A."/>
            <person name="Lapidus A."/>
            <person name="Cheng J.-F."/>
            <person name="Goodwin L."/>
            <person name="Pitluck S."/>
            <person name="Chertkov O."/>
            <person name="Misra M."/>
            <person name="Detter J.C."/>
            <person name="Han C."/>
            <person name="Tapia R."/>
            <person name="Land M."/>
            <person name="Hauser L."/>
            <person name="Kyrpides N."/>
            <person name="Ivanova N."/>
            <person name="Ovchinnikova G."/>
            <person name="Pedersen K."/>
            <person name="Jagevall S."/>
            <person name="Hazen T."/>
            <person name="Woyke T."/>
        </authorList>
    </citation>
    <scope>NUCLEOTIDE SEQUENCE [LARGE SCALE GENOMIC DNA]</scope>
    <source>
        <strain evidence="4">ATCC 700646 / DSM 10631 / Aspo-2</strain>
    </source>
</reference>
<evidence type="ECO:0000259" key="2">
    <source>
        <dbReference type="Pfam" id="PF06890"/>
    </source>
</evidence>